<dbReference type="OrthoDB" id="9811889at2"/>
<organism evidence="6 7">
    <name type="scientific">Sediminitomix flava</name>
    <dbReference type="NCBI Taxonomy" id="379075"/>
    <lineage>
        <taxon>Bacteria</taxon>
        <taxon>Pseudomonadati</taxon>
        <taxon>Bacteroidota</taxon>
        <taxon>Cytophagia</taxon>
        <taxon>Cytophagales</taxon>
        <taxon>Flammeovirgaceae</taxon>
        <taxon>Sediminitomix</taxon>
    </lineage>
</organism>
<dbReference type="EMBL" id="QGDO01000009">
    <property type="protein sequence ID" value="PWJ36080.1"/>
    <property type="molecule type" value="Genomic_DNA"/>
</dbReference>
<dbReference type="RefSeq" id="WP_109622489.1">
    <property type="nucleotide sequence ID" value="NZ_QGDO01000009.1"/>
</dbReference>
<keyword evidence="3" id="KW-1133">Transmembrane helix</keyword>
<gene>
    <name evidence="6" type="ORF">BC781_10996</name>
</gene>
<keyword evidence="3" id="KW-0812">Transmembrane</keyword>
<dbReference type="AlphaFoldDB" id="A0A315Z1Z9"/>
<dbReference type="Proteomes" id="UP000245535">
    <property type="component" value="Unassembled WGS sequence"/>
</dbReference>
<evidence type="ECO:0000256" key="3">
    <source>
        <dbReference type="SAM" id="Phobius"/>
    </source>
</evidence>
<feature type="transmembrane region" description="Helical" evidence="3">
    <location>
        <begin position="232"/>
        <end position="255"/>
    </location>
</feature>
<keyword evidence="1" id="KW-0378">Hydrolase</keyword>
<feature type="transmembrane region" description="Helical" evidence="3">
    <location>
        <begin position="329"/>
        <end position="346"/>
    </location>
</feature>
<keyword evidence="3" id="KW-0472">Membrane</keyword>
<feature type="chain" id="PRO_5016358555" evidence="4">
    <location>
        <begin position="22"/>
        <end position="721"/>
    </location>
</feature>
<feature type="transmembrane region" description="Helical" evidence="3">
    <location>
        <begin position="271"/>
        <end position="289"/>
    </location>
</feature>
<reference evidence="6 7" key="1">
    <citation type="submission" date="2018-03" db="EMBL/GenBank/DDBJ databases">
        <title>Genomic Encyclopedia of Archaeal and Bacterial Type Strains, Phase II (KMG-II): from individual species to whole genera.</title>
        <authorList>
            <person name="Goeker M."/>
        </authorList>
    </citation>
    <scope>NUCLEOTIDE SEQUENCE [LARGE SCALE GENOMIC DNA]</scope>
    <source>
        <strain evidence="6 7">DSM 28229</strain>
    </source>
</reference>
<feature type="coiled-coil region" evidence="2">
    <location>
        <begin position="403"/>
        <end position="469"/>
    </location>
</feature>
<proteinExistence type="predicted"/>
<dbReference type="PANTHER" id="PTHR43156:SF9">
    <property type="entry name" value="HAMP DOMAIN-CONTAINING PROTEIN"/>
    <property type="match status" value="1"/>
</dbReference>
<protein>
    <submittedName>
        <fullName evidence="6">Serine phosphatase RsbU (Regulator of sigma subunit)</fullName>
    </submittedName>
</protein>
<keyword evidence="4" id="KW-0732">Signal</keyword>
<dbReference type="Pfam" id="PF07695">
    <property type="entry name" value="7TMR-DISM_7TM"/>
    <property type="match status" value="1"/>
</dbReference>
<dbReference type="InterPro" id="IPR011623">
    <property type="entry name" value="7TMR_DISM_rcpt_extracell_dom1"/>
</dbReference>
<dbReference type="SMART" id="SM00331">
    <property type="entry name" value="PP2C_SIG"/>
    <property type="match status" value="1"/>
</dbReference>
<feature type="transmembrane region" description="Helical" evidence="3">
    <location>
        <begin position="384"/>
        <end position="401"/>
    </location>
</feature>
<dbReference type="GO" id="GO:0016791">
    <property type="term" value="F:phosphatase activity"/>
    <property type="evidence" value="ECO:0007669"/>
    <property type="project" value="TreeGrafter"/>
</dbReference>
<keyword evidence="7" id="KW-1185">Reference proteome</keyword>
<feature type="transmembrane region" description="Helical" evidence="3">
    <location>
        <begin position="301"/>
        <end position="323"/>
    </location>
</feature>
<feature type="transmembrane region" description="Helical" evidence="3">
    <location>
        <begin position="353"/>
        <end position="372"/>
    </location>
</feature>
<dbReference type="InterPro" id="IPR036457">
    <property type="entry name" value="PPM-type-like_dom_sf"/>
</dbReference>
<evidence type="ECO:0000256" key="1">
    <source>
        <dbReference type="ARBA" id="ARBA00022801"/>
    </source>
</evidence>
<dbReference type="Gene3D" id="3.60.40.10">
    <property type="entry name" value="PPM-type phosphatase domain"/>
    <property type="match status" value="1"/>
</dbReference>
<evidence type="ECO:0000259" key="5">
    <source>
        <dbReference type="SMART" id="SM00331"/>
    </source>
</evidence>
<feature type="transmembrane region" description="Helical" evidence="3">
    <location>
        <begin position="206"/>
        <end position="225"/>
    </location>
</feature>
<feature type="domain" description="PPM-type phosphatase" evidence="5">
    <location>
        <begin position="495"/>
        <end position="721"/>
    </location>
</feature>
<dbReference type="InterPro" id="IPR001932">
    <property type="entry name" value="PPM-type_phosphatase-like_dom"/>
</dbReference>
<dbReference type="InterPro" id="IPR052016">
    <property type="entry name" value="Bact_Sigma-Reg"/>
</dbReference>
<sequence>MRLFLYFFLLPILLFQHTAFAQTPQQSLIQKGILDLSEKEESFYDELSKLDGEWEFYWNELLYPIDFINTNPETHFIHMPEVWSEQTLGDKIISPYGYGTYRLVMKHGLEEGTRLGLKIPTLATSYRLYVDGELKAVTGYVSDQEEKGEAGYNTRVPTFGVKGKSTEFIIQVSNYHHRKGGTWDSIHLGSEETIRSTRELSVMKDLFLVGCLLAMGLYHLMLYYFRQKDRSALYFAISCISIAFRTLSTGEYLWLELFPSTPWVALTRMEYISYFVPIFSIATFVYFVFSKNRSKNFVTGIGIAVAIMVLITLVTPASIFSYLVPVSHAVIGVASLYCIYLIILALKKRVTGSIIFAFSVLFFIACIVNDMLYQQEVIHTRHMMAIGFFSFIFTQGFMLSYRLSSAFNRTEDLSQKLNDANQNLEATVEERTKDLTEVNEELSLQNQYINNQKRELEKVSQVLQKRNIEITAGINYAHRIQRSMLPSATKVEQLLGKENYFVLYKPKDILSGDFYMVEEIDGKVIVISADCTGHGVPGALMSMVGQQILSEVIFRKNITTPHQILAELHVGIMKSLQQNITQNNDSIDLSICIIDDDDSKLYFAGAKSSILLINDQGEHILKGERFSAGGKGGTSTPEFKTQEITFEKGTVLYMYSDGYQDQFGGENNSKFLAKNFRSLLKRNFLLPFEKQKELLANIVQDWQKDGKEKQTDDILVIGIRL</sequence>
<evidence type="ECO:0000313" key="7">
    <source>
        <dbReference type="Proteomes" id="UP000245535"/>
    </source>
</evidence>
<dbReference type="Pfam" id="PF07228">
    <property type="entry name" value="SpoIIE"/>
    <property type="match status" value="1"/>
</dbReference>
<keyword evidence="2" id="KW-0175">Coiled coil</keyword>
<accession>A0A315Z1Z9</accession>
<evidence type="ECO:0000256" key="4">
    <source>
        <dbReference type="SAM" id="SignalP"/>
    </source>
</evidence>
<dbReference type="PANTHER" id="PTHR43156">
    <property type="entry name" value="STAGE II SPORULATION PROTEIN E-RELATED"/>
    <property type="match status" value="1"/>
</dbReference>
<comment type="caution">
    <text evidence="6">The sequence shown here is derived from an EMBL/GenBank/DDBJ whole genome shotgun (WGS) entry which is preliminary data.</text>
</comment>
<name>A0A315Z1Z9_SEDFL</name>
<evidence type="ECO:0000313" key="6">
    <source>
        <dbReference type="EMBL" id="PWJ36080.1"/>
    </source>
</evidence>
<feature type="signal peptide" evidence="4">
    <location>
        <begin position="1"/>
        <end position="21"/>
    </location>
</feature>
<evidence type="ECO:0000256" key="2">
    <source>
        <dbReference type="SAM" id="Coils"/>
    </source>
</evidence>